<reference evidence="1 2" key="1">
    <citation type="submission" date="2016-08" db="EMBL/GenBank/DDBJ databases">
        <title>A new outlook on sporulation: Clostridium algidixylanolyticum.</title>
        <authorList>
            <person name="Poppleton D.I."/>
            <person name="Gribaldo S."/>
        </authorList>
    </citation>
    <scope>NUCLEOTIDE SEQUENCE [LARGE SCALE GENOMIC DNA]</scope>
    <source>
        <strain evidence="1 2">SPL73</strain>
    </source>
</reference>
<gene>
    <name evidence="1" type="ORF">BET01_20805</name>
</gene>
<accession>A0A419T1P8</accession>
<organism evidence="1 2">
    <name type="scientific">Lacrimispora algidixylanolytica</name>
    <dbReference type="NCBI Taxonomy" id="94868"/>
    <lineage>
        <taxon>Bacteria</taxon>
        <taxon>Bacillati</taxon>
        <taxon>Bacillota</taxon>
        <taxon>Clostridia</taxon>
        <taxon>Lachnospirales</taxon>
        <taxon>Lachnospiraceae</taxon>
        <taxon>Lacrimispora</taxon>
    </lineage>
</organism>
<dbReference type="EMBL" id="MCIA01000021">
    <property type="protein sequence ID" value="RKD31359.1"/>
    <property type="molecule type" value="Genomic_DNA"/>
</dbReference>
<sequence>MRNLKEDYSFLFREIGKTQKFRKITGLFPIAVQNSVFFEIHDNEMMFFTCLNNRIKIKLWQKYMLFIP</sequence>
<comment type="caution">
    <text evidence="1">The sequence shown here is derived from an EMBL/GenBank/DDBJ whole genome shotgun (WGS) entry which is preliminary data.</text>
</comment>
<proteinExistence type="predicted"/>
<protein>
    <submittedName>
        <fullName evidence="1">Uncharacterized protein</fullName>
    </submittedName>
</protein>
<dbReference type="Proteomes" id="UP000284277">
    <property type="component" value="Unassembled WGS sequence"/>
</dbReference>
<evidence type="ECO:0000313" key="2">
    <source>
        <dbReference type="Proteomes" id="UP000284277"/>
    </source>
</evidence>
<name>A0A419T1P8_9FIRM</name>
<keyword evidence="2" id="KW-1185">Reference proteome</keyword>
<evidence type="ECO:0000313" key="1">
    <source>
        <dbReference type="EMBL" id="RKD31359.1"/>
    </source>
</evidence>
<dbReference type="AlphaFoldDB" id="A0A419T1P8"/>